<dbReference type="Gene3D" id="3.90.25.10">
    <property type="entry name" value="UDP-galactose 4-epimerase, domain 1"/>
    <property type="match status" value="1"/>
</dbReference>
<evidence type="ECO:0000256" key="5">
    <source>
        <dbReference type="ARBA" id="ARBA00033067"/>
    </source>
</evidence>
<gene>
    <name evidence="7" type="ORF">Rhe02_90580</name>
</gene>
<evidence type="ECO:0000256" key="3">
    <source>
        <dbReference type="ARBA" id="ARBA00018569"/>
    </source>
</evidence>
<accession>A0A8J3VMA1</accession>
<dbReference type="GO" id="GO:0033499">
    <property type="term" value="P:galactose catabolic process via UDP-galactose, Leloir pathway"/>
    <property type="evidence" value="ECO:0007669"/>
    <property type="project" value="TreeGrafter"/>
</dbReference>
<dbReference type="Pfam" id="PF01370">
    <property type="entry name" value="Epimerase"/>
    <property type="match status" value="1"/>
</dbReference>
<dbReference type="InterPro" id="IPR001509">
    <property type="entry name" value="Epimerase_deHydtase"/>
</dbReference>
<comment type="caution">
    <text evidence="7">The sequence shown here is derived from an EMBL/GenBank/DDBJ whole genome shotgun (WGS) entry which is preliminary data.</text>
</comment>
<dbReference type="RefSeq" id="WP_203914710.1">
    <property type="nucleotide sequence ID" value="NZ_BONY01000114.1"/>
</dbReference>
<evidence type="ECO:0000256" key="4">
    <source>
        <dbReference type="ARBA" id="ARBA00031367"/>
    </source>
</evidence>
<name>A0A8J3VMA1_9ACTN</name>
<reference evidence="7" key="1">
    <citation type="submission" date="2021-01" db="EMBL/GenBank/DDBJ databases">
        <title>Whole genome shotgun sequence of Rhizocola hellebori NBRC 109834.</title>
        <authorList>
            <person name="Komaki H."/>
            <person name="Tamura T."/>
        </authorList>
    </citation>
    <scope>NUCLEOTIDE SEQUENCE</scope>
    <source>
        <strain evidence="7">NBRC 109834</strain>
    </source>
</reference>
<evidence type="ECO:0000313" key="7">
    <source>
        <dbReference type="EMBL" id="GIH10991.1"/>
    </source>
</evidence>
<dbReference type="Gene3D" id="3.40.50.720">
    <property type="entry name" value="NAD(P)-binding Rossmann-like Domain"/>
    <property type="match status" value="1"/>
</dbReference>
<comment type="pathway">
    <text evidence="1">Carbohydrate metabolism; galactose metabolism.</text>
</comment>
<organism evidence="7 8">
    <name type="scientific">Rhizocola hellebori</name>
    <dbReference type="NCBI Taxonomy" id="1392758"/>
    <lineage>
        <taxon>Bacteria</taxon>
        <taxon>Bacillati</taxon>
        <taxon>Actinomycetota</taxon>
        <taxon>Actinomycetes</taxon>
        <taxon>Micromonosporales</taxon>
        <taxon>Micromonosporaceae</taxon>
        <taxon>Rhizocola</taxon>
    </lineage>
</organism>
<evidence type="ECO:0000256" key="1">
    <source>
        <dbReference type="ARBA" id="ARBA00004947"/>
    </source>
</evidence>
<dbReference type="InterPro" id="IPR036291">
    <property type="entry name" value="NAD(P)-bd_dom_sf"/>
</dbReference>
<protein>
    <recommendedName>
        <fullName evidence="3">UDP-glucose 4-epimerase</fullName>
    </recommendedName>
    <alternativeName>
        <fullName evidence="5">Galactowaldenase</fullName>
    </alternativeName>
    <alternativeName>
        <fullName evidence="4">UDP-galactose 4-epimerase</fullName>
    </alternativeName>
</protein>
<evidence type="ECO:0000259" key="6">
    <source>
        <dbReference type="Pfam" id="PF01370"/>
    </source>
</evidence>
<comment type="similarity">
    <text evidence="2">Belongs to the NAD(P)-dependent epimerase/dehydratase family.</text>
</comment>
<dbReference type="SUPFAM" id="SSF51735">
    <property type="entry name" value="NAD(P)-binding Rossmann-fold domains"/>
    <property type="match status" value="1"/>
</dbReference>
<feature type="domain" description="NAD-dependent epimerase/dehydratase" evidence="6">
    <location>
        <begin position="3"/>
        <end position="235"/>
    </location>
</feature>
<proteinExistence type="inferred from homology"/>
<dbReference type="AlphaFoldDB" id="A0A8J3VMA1"/>
<dbReference type="PANTHER" id="PTHR43725:SF53">
    <property type="entry name" value="UDP-ARABINOSE 4-EPIMERASE 1"/>
    <property type="match status" value="1"/>
</dbReference>
<keyword evidence="8" id="KW-1185">Reference proteome</keyword>
<dbReference type="Proteomes" id="UP000612899">
    <property type="component" value="Unassembled WGS sequence"/>
</dbReference>
<dbReference type="EMBL" id="BONY01000114">
    <property type="protein sequence ID" value="GIH10991.1"/>
    <property type="molecule type" value="Genomic_DNA"/>
</dbReference>
<dbReference type="PANTHER" id="PTHR43725">
    <property type="entry name" value="UDP-GLUCOSE 4-EPIMERASE"/>
    <property type="match status" value="1"/>
</dbReference>
<sequence length="308" mass="32482">MRVLVTGGLGFLGRAVTAELTEHGHEVLVLSHSAPPRLRGDVEVIRADLRDRSAIAEALAAQRLDGVCHLAGLKSVRDSFTDPVGYFDTNVGGMASLLRALTGGLPFVYASTSAVYGSARPGRLTEDLLPNAENPYAASKLAAEQLLAYTAATGSVGGVTLRCFNIAGAVGGHADPDPTRIIAACLRAAAGLIPHVTVNGDGSAVREFTHLADAARAFRLGLAAAKPGEHQLLNLGTGDGITMMEVVRAAERVTGRQIHVVHRDAANEAHTLISDPDRIQKTLQWHPETSTIERIISDAWEALHPTAH</sequence>
<evidence type="ECO:0000256" key="2">
    <source>
        <dbReference type="ARBA" id="ARBA00007637"/>
    </source>
</evidence>
<evidence type="ECO:0000313" key="8">
    <source>
        <dbReference type="Proteomes" id="UP000612899"/>
    </source>
</evidence>